<dbReference type="Pfam" id="PF07238">
    <property type="entry name" value="PilZ"/>
    <property type="match status" value="1"/>
</dbReference>
<dbReference type="InterPro" id="IPR009875">
    <property type="entry name" value="PilZ_domain"/>
</dbReference>
<dbReference type="EMBL" id="JACRJB010000005">
    <property type="protein sequence ID" value="MBI5128064.1"/>
    <property type="molecule type" value="Genomic_DNA"/>
</dbReference>
<dbReference type="AlphaFoldDB" id="A0A933RTS3"/>
<organism evidence="2 3">
    <name type="scientific">Rhodopseudomonas palustris</name>
    <dbReference type="NCBI Taxonomy" id="1076"/>
    <lineage>
        <taxon>Bacteria</taxon>
        <taxon>Pseudomonadati</taxon>
        <taxon>Pseudomonadota</taxon>
        <taxon>Alphaproteobacteria</taxon>
        <taxon>Hyphomicrobiales</taxon>
        <taxon>Nitrobacteraceae</taxon>
        <taxon>Rhodopseudomonas</taxon>
    </lineage>
</organism>
<sequence>MTERRGAPRHRVFKRGTIAFGGAGFDCTVRNMSATGARIDVDGLVSVPEDFLLVIETDKVTHRCRPVWSAAQRIGVAFKPTGEAARLARS</sequence>
<accession>A0A933RTS3</accession>
<dbReference type="Proteomes" id="UP000782519">
    <property type="component" value="Unassembled WGS sequence"/>
</dbReference>
<dbReference type="Gene3D" id="2.40.10.220">
    <property type="entry name" value="predicted glycosyltransferase like domains"/>
    <property type="match status" value="1"/>
</dbReference>
<dbReference type="GO" id="GO:0035438">
    <property type="term" value="F:cyclic-di-GMP binding"/>
    <property type="evidence" value="ECO:0007669"/>
    <property type="project" value="InterPro"/>
</dbReference>
<protein>
    <submittedName>
        <fullName evidence="2">PilZ domain-containing protein</fullName>
    </submittedName>
</protein>
<gene>
    <name evidence="2" type="ORF">HZA66_01360</name>
</gene>
<comment type="caution">
    <text evidence="2">The sequence shown here is derived from an EMBL/GenBank/DDBJ whole genome shotgun (WGS) entry which is preliminary data.</text>
</comment>
<proteinExistence type="predicted"/>
<dbReference type="SUPFAM" id="SSF141371">
    <property type="entry name" value="PilZ domain-like"/>
    <property type="match status" value="1"/>
</dbReference>
<feature type="domain" description="PilZ" evidence="1">
    <location>
        <begin position="3"/>
        <end position="85"/>
    </location>
</feature>
<name>A0A933RTS3_RHOPL</name>
<evidence type="ECO:0000259" key="1">
    <source>
        <dbReference type="Pfam" id="PF07238"/>
    </source>
</evidence>
<evidence type="ECO:0000313" key="3">
    <source>
        <dbReference type="Proteomes" id="UP000782519"/>
    </source>
</evidence>
<reference evidence="2" key="1">
    <citation type="submission" date="2020-07" db="EMBL/GenBank/DDBJ databases">
        <title>Huge and variable diversity of episymbiotic CPR bacteria and DPANN archaea in groundwater ecosystems.</title>
        <authorList>
            <person name="He C.Y."/>
            <person name="Keren R."/>
            <person name="Whittaker M."/>
            <person name="Farag I.F."/>
            <person name="Doudna J."/>
            <person name="Cate J.H.D."/>
            <person name="Banfield J.F."/>
        </authorList>
    </citation>
    <scope>NUCLEOTIDE SEQUENCE</scope>
    <source>
        <strain evidence="2">NC_groundwater_1818_Pr3_B-0.1um_66_35</strain>
    </source>
</reference>
<evidence type="ECO:0000313" key="2">
    <source>
        <dbReference type="EMBL" id="MBI5128064.1"/>
    </source>
</evidence>